<keyword evidence="10" id="KW-0443">Lipid metabolism</keyword>
<comment type="subcellular location">
    <subcellularLocation>
        <location evidence="1">Membrane</location>
        <topology evidence="1">Multi-pass membrane protein</topology>
    </subcellularLocation>
</comment>
<evidence type="ECO:0000256" key="10">
    <source>
        <dbReference type="ARBA" id="ARBA00023098"/>
    </source>
</evidence>
<dbReference type="PANTHER" id="PTHR19353">
    <property type="entry name" value="FATTY ACID DESATURASE 2"/>
    <property type="match status" value="1"/>
</dbReference>
<organism evidence="15 16">
    <name type="scientific">Ostreococcus tauri</name>
    <name type="common">Marine green alga</name>
    <dbReference type="NCBI Taxonomy" id="70448"/>
    <lineage>
        <taxon>Eukaryota</taxon>
        <taxon>Viridiplantae</taxon>
        <taxon>Chlorophyta</taxon>
        <taxon>Mamiellophyceae</taxon>
        <taxon>Mamiellales</taxon>
        <taxon>Bathycoccaceae</taxon>
        <taxon>Ostreococcus</taxon>
    </lineage>
</organism>
<dbReference type="PROSITE" id="PS50255">
    <property type="entry name" value="CYTOCHROME_B5_2"/>
    <property type="match status" value="1"/>
</dbReference>
<dbReference type="InterPro" id="IPR001199">
    <property type="entry name" value="Cyt_B5-like_heme/steroid-bd"/>
</dbReference>
<dbReference type="InterPro" id="IPR005804">
    <property type="entry name" value="FA_desaturase_dom"/>
</dbReference>
<evidence type="ECO:0000256" key="4">
    <source>
        <dbReference type="ARBA" id="ARBA00022617"/>
    </source>
</evidence>
<evidence type="ECO:0000256" key="5">
    <source>
        <dbReference type="ARBA" id="ARBA00022692"/>
    </source>
</evidence>
<gene>
    <name evidence="15" type="ORF">OT_ostta15g01140</name>
</gene>
<dbReference type="InterPro" id="IPR012171">
    <property type="entry name" value="Fatty_acid_desaturase"/>
</dbReference>
<feature type="compositionally biased region" description="Polar residues" evidence="12">
    <location>
        <begin position="1"/>
        <end position="11"/>
    </location>
</feature>
<feature type="compositionally biased region" description="Basic and acidic residues" evidence="12">
    <location>
        <begin position="25"/>
        <end position="37"/>
    </location>
</feature>
<dbReference type="GO" id="GO:0046872">
    <property type="term" value="F:metal ion binding"/>
    <property type="evidence" value="ECO:0007669"/>
    <property type="project" value="UniProtKB-KW"/>
</dbReference>
<dbReference type="KEGG" id="ota:OT_ostta15g01140"/>
<dbReference type="OrthoDB" id="260519at2759"/>
<dbReference type="RefSeq" id="XP_022841141.1">
    <property type="nucleotide sequence ID" value="XM_022982384.1"/>
</dbReference>
<evidence type="ECO:0000256" key="11">
    <source>
        <dbReference type="ARBA" id="ARBA00023136"/>
    </source>
</evidence>
<evidence type="ECO:0000256" key="13">
    <source>
        <dbReference type="SAM" id="Phobius"/>
    </source>
</evidence>
<feature type="compositionally biased region" description="Low complexity" evidence="12">
    <location>
        <begin position="39"/>
        <end position="52"/>
    </location>
</feature>
<dbReference type="Gene3D" id="3.10.120.10">
    <property type="entry name" value="Cytochrome b5-like heme/steroid binding domain"/>
    <property type="match status" value="1"/>
</dbReference>
<feature type="transmembrane region" description="Helical" evidence="13">
    <location>
        <begin position="319"/>
        <end position="339"/>
    </location>
</feature>
<evidence type="ECO:0000256" key="9">
    <source>
        <dbReference type="ARBA" id="ARBA00023004"/>
    </source>
</evidence>
<reference evidence="16" key="1">
    <citation type="journal article" date="2006" name="Proc. Natl. Acad. Sci. U.S.A.">
        <title>Genome analysis of the smallest free-living eukaryote Ostreococcus tauri unveils many unique features.</title>
        <authorList>
            <person name="Derelle E."/>
            <person name="Ferraz C."/>
            <person name="Rombauts S."/>
            <person name="Rouze P."/>
            <person name="Worden A.Z."/>
            <person name="Robbens S."/>
            <person name="Partensky F."/>
            <person name="Degroeve S."/>
            <person name="Echeynie S."/>
            <person name="Cooke R."/>
            <person name="Saeys Y."/>
            <person name="Wuyts J."/>
            <person name="Jabbari K."/>
            <person name="Bowler C."/>
            <person name="Panaud O."/>
            <person name="Piegu B."/>
            <person name="Ball S.G."/>
            <person name="Ral J.-P."/>
            <person name="Bouget F.-Y."/>
            <person name="Piganeau G."/>
            <person name="De Baets B."/>
            <person name="Picard A."/>
            <person name="Delseny M."/>
            <person name="Demaille J."/>
            <person name="Van de Peer Y."/>
            <person name="Moreau H."/>
        </authorList>
    </citation>
    <scope>NUCLEOTIDE SEQUENCE [LARGE SCALE GENOMIC DNA]</scope>
    <source>
        <strain evidence="16">OTTH 0595 / CCAP 157/2 / RCC745</strain>
    </source>
</reference>
<evidence type="ECO:0000256" key="8">
    <source>
        <dbReference type="ARBA" id="ARBA00023002"/>
    </source>
</evidence>
<keyword evidence="16" id="KW-1185">Reference proteome</keyword>
<keyword evidence="4" id="KW-0349">Heme</keyword>
<dbReference type="PANTHER" id="PTHR19353:SF30">
    <property type="entry name" value="DELTA 8-(E)-SPHINGOLIPID DESATURASE"/>
    <property type="match status" value="1"/>
</dbReference>
<keyword evidence="6" id="KW-0479">Metal-binding</keyword>
<accession>A0A096P9X6</accession>
<dbReference type="SMART" id="SM01117">
    <property type="entry name" value="Cyt-b5"/>
    <property type="match status" value="1"/>
</dbReference>
<dbReference type="PIRSF" id="PIRSF015921">
    <property type="entry name" value="FA_sphinglp_des"/>
    <property type="match status" value="1"/>
</dbReference>
<dbReference type="InterPro" id="IPR036400">
    <property type="entry name" value="Cyt_B5-like_heme/steroid_sf"/>
</dbReference>
<dbReference type="GO" id="GO:0006629">
    <property type="term" value="P:lipid metabolic process"/>
    <property type="evidence" value="ECO:0007669"/>
    <property type="project" value="UniProtKB-KW"/>
</dbReference>
<evidence type="ECO:0000256" key="6">
    <source>
        <dbReference type="ARBA" id="ARBA00022723"/>
    </source>
</evidence>
<proteinExistence type="inferred from homology"/>
<evidence type="ECO:0000313" key="16">
    <source>
        <dbReference type="Proteomes" id="UP000009170"/>
    </source>
</evidence>
<dbReference type="Pfam" id="PF00173">
    <property type="entry name" value="Cyt-b5"/>
    <property type="match status" value="1"/>
</dbReference>
<keyword evidence="8" id="KW-0560">Oxidoreductase</keyword>
<keyword evidence="11 13" id="KW-0472">Membrane</keyword>
<comment type="pathway">
    <text evidence="2">Lipid metabolism.</text>
</comment>
<evidence type="ECO:0000259" key="14">
    <source>
        <dbReference type="PROSITE" id="PS50255"/>
    </source>
</evidence>
<reference evidence="15 16" key="2">
    <citation type="journal article" date="2014" name="BMC Genomics">
        <title>An improved genome of the model marine alga Ostreococcus tauri unfolds by assessing Illumina de novo assemblies.</title>
        <authorList>
            <person name="Blanc-Mathieu R."/>
            <person name="Verhelst B."/>
            <person name="Derelle E."/>
            <person name="Rombauts S."/>
            <person name="Bouget F.Y."/>
            <person name="Carre I."/>
            <person name="Chateau A."/>
            <person name="Eyre-Walker A."/>
            <person name="Grimsley N."/>
            <person name="Moreau H."/>
            <person name="Piegu B."/>
            <person name="Rivals E."/>
            <person name="Schackwitz W."/>
            <person name="Van de Peer Y."/>
            <person name="Piganeau G."/>
        </authorList>
    </citation>
    <scope>NUCLEOTIDE SEQUENCE [LARGE SCALE GENOMIC DNA]</scope>
    <source>
        <strain evidence="16">OTTH 0595 / CCAP 157/2 / RCC745</strain>
    </source>
</reference>
<feature type="transmembrane region" description="Helical" evidence="13">
    <location>
        <begin position="177"/>
        <end position="200"/>
    </location>
</feature>
<protein>
    <submittedName>
        <fullName evidence="15">Cytochrome b5-like heme/steroid binding domain</fullName>
    </submittedName>
</protein>
<dbReference type="AlphaFoldDB" id="A0A096P9X6"/>
<keyword evidence="9" id="KW-0408">Iron</keyword>
<comment type="caution">
    <text evidence="15">The sequence shown here is derived from an EMBL/GenBank/DDBJ whole genome shotgun (WGS) entry which is preliminary data.</text>
</comment>
<evidence type="ECO:0000256" key="3">
    <source>
        <dbReference type="ARBA" id="ARBA00009295"/>
    </source>
</evidence>
<feature type="domain" description="Cytochrome b5 heme-binding" evidence="14">
    <location>
        <begin position="66"/>
        <end position="143"/>
    </location>
</feature>
<dbReference type="InParanoid" id="A0A096P9X6"/>
<keyword evidence="7 13" id="KW-1133">Transmembrane helix</keyword>
<dbReference type="SUPFAM" id="SSF55856">
    <property type="entry name" value="Cytochrome b5-like heme/steroid binding domain"/>
    <property type="match status" value="1"/>
</dbReference>
<evidence type="ECO:0000313" key="15">
    <source>
        <dbReference type="EMBL" id="CEG01739.1"/>
    </source>
</evidence>
<dbReference type="Proteomes" id="UP000009170">
    <property type="component" value="Unassembled WGS sequence"/>
</dbReference>
<feature type="transmembrane region" description="Helical" evidence="13">
    <location>
        <begin position="351"/>
        <end position="370"/>
    </location>
</feature>
<dbReference type="GeneID" id="9830837"/>
<evidence type="ECO:0000256" key="12">
    <source>
        <dbReference type="SAM" id="MobiDB-lite"/>
    </source>
</evidence>
<dbReference type="GO" id="GO:0016020">
    <property type="term" value="C:membrane"/>
    <property type="evidence" value="ECO:0007669"/>
    <property type="project" value="UniProtKB-SubCell"/>
</dbReference>
<name>A0A096P9X6_OSTTA</name>
<sequence length="505" mass="56899">MAMISSRRSTPTPAPNARAVAPVEGVERDASPEEYIRSTRATVDDATGADVGADGRGVGRGVDDADETYTRAEVRAHDGGDDCWMIVRGEVYDVTAWVEKHPGGRTVLEQYAGRDATDAFTAYHGGERKVLARLRTMRVGTVAEGETPTPTHLKGFREMREMMEGDHKMLRSSFSDYAFVLVRLVIFFGGALACVLAPGAGFKTHMLGAVSLGLFWQQSMFIGHDAGHSSITFNRSSDAMIGWTVGNLFNGVGIAWWMATHNVHHCACNSLECDPDIQHMPVLAVSEKYFKSVYSLYHRRRMTYDRVARLLVRYQHLTFYPIMAVARINLYLQTLIFLFKAKRVRNRGMEFLTLGMFAAWLSALIAQLPSGHRVPFFFLSHAVAGIIHVQICLSHFSRDVFEGRPENDEWVKMQLSGTMDIECPRWLDWFHGGLQFQVEHHLCPRVPRHKLREFRETVVKPFAEKNGLQLHSVGFWAANLEVFRTLKLAAKQSRWAPHFSAATHL</sequence>
<dbReference type="Pfam" id="PF00487">
    <property type="entry name" value="FA_desaturase"/>
    <property type="match status" value="1"/>
</dbReference>
<dbReference type="FunCoup" id="A0A096P9X6">
    <property type="interactions" value="661"/>
</dbReference>
<evidence type="ECO:0000256" key="2">
    <source>
        <dbReference type="ARBA" id="ARBA00005189"/>
    </source>
</evidence>
<comment type="similarity">
    <text evidence="3">Belongs to the fatty acid desaturase type 1 family.</text>
</comment>
<evidence type="ECO:0000256" key="1">
    <source>
        <dbReference type="ARBA" id="ARBA00004141"/>
    </source>
</evidence>
<keyword evidence="5 13" id="KW-0812">Transmembrane</keyword>
<feature type="region of interest" description="Disordered" evidence="12">
    <location>
        <begin position="1"/>
        <end position="62"/>
    </location>
</feature>
<evidence type="ECO:0000256" key="7">
    <source>
        <dbReference type="ARBA" id="ARBA00022989"/>
    </source>
</evidence>
<dbReference type="CDD" id="cd03506">
    <property type="entry name" value="Delta6-FADS-like"/>
    <property type="match status" value="1"/>
</dbReference>
<dbReference type="EMBL" id="CAID01000015">
    <property type="protein sequence ID" value="CEG01739.1"/>
    <property type="molecule type" value="Genomic_DNA"/>
</dbReference>
<dbReference type="GO" id="GO:0016717">
    <property type="term" value="F:oxidoreductase activity, acting on paired donors, with oxidation of a pair of donors resulting in the reduction of molecular oxygen to two molecules of water"/>
    <property type="evidence" value="ECO:0007669"/>
    <property type="project" value="UniProtKB-ARBA"/>
</dbReference>